<reference evidence="2 3" key="1">
    <citation type="submission" date="2018-02" db="EMBL/GenBank/DDBJ databases">
        <title>The genomes of Aspergillus section Nigri reveals drivers in fungal speciation.</title>
        <authorList>
            <consortium name="DOE Joint Genome Institute"/>
            <person name="Vesth T.C."/>
            <person name="Nybo J."/>
            <person name="Theobald S."/>
            <person name="Brandl J."/>
            <person name="Frisvad J.C."/>
            <person name="Nielsen K.F."/>
            <person name="Lyhne E.K."/>
            <person name="Kogle M.E."/>
            <person name="Kuo A."/>
            <person name="Riley R."/>
            <person name="Clum A."/>
            <person name="Nolan M."/>
            <person name="Lipzen A."/>
            <person name="Salamov A."/>
            <person name="Henrissat B."/>
            <person name="Wiebenga A."/>
            <person name="De vries R.P."/>
            <person name="Grigoriev I.V."/>
            <person name="Mortensen U.H."/>
            <person name="Andersen M.R."/>
            <person name="Baker S.E."/>
        </authorList>
    </citation>
    <scope>NUCLEOTIDE SEQUENCE [LARGE SCALE GENOMIC DNA]</scope>
    <source>
        <strain evidence="2 3">CBS 115571</strain>
    </source>
</reference>
<keyword evidence="1" id="KW-0812">Transmembrane</keyword>
<dbReference type="AlphaFoldDB" id="A0A2V5GSV8"/>
<keyword evidence="1" id="KW-1133">Transmembrane helix</keyword>
<organism evidence="2 3">
    <name type="scientific">Aspergillus violaceofuscus (strain CBS 115571)</name>
    <dbReference type="NCBI Taxonomy" id="1450538"/>
    <lineage>
        <taxon>Eukaryota</taxon>
        <taxon>Fungi</taxon>
        <taxon>Dikarya</taxon>
        <taxon>Ascomycota</taxon>
        <taxon>Pezizomycotina</taxon>
        <taxon>Eurotiomycetes</taxon>
        <taxon>Eurotiomycetidae</taxon>
        <taxon>Eurotiales</taxon>
        <taxon>Aspergillaceae</taxon>
        <taxon>Aspergillus</taxon>
    </lineage>
</organism>
<evidence type="ECO:0000313" key="2">
    <source>
        <dbReference type="EMBL" id="PYI13911.1"/>
    </source>
</evidence>
<keyword evidence="3" id="KW-1185">Reference proteome</keyword>
<feature type="transmembrane region" description="Helical" evidence="1">
    <location>
        <begin position="115"/>
        <end position="135"/>
    </location>
</feature>
<protein>
    <submittedName>
        <fullName evidence="2">Uncharacterized protein</fullName>
    </submittedName>
</protein>
<dbReference type="EMBL" id="KZ825226">
    <property type="protein sequence ID" value="PYI13911.1"/>
    <property type="molecule type" value="Genomic_DNA"/>
</dbReference>
<accession>A0A2V5GSV8</accession>
<evidence type="ECO:0000256" key="1">
    <source>
        <dbReference type="SAM" id="Phobius"/>
    </source>
</evidence>
<dbReference type="Proteomes" id="UP000249829">
    <property type="component" value="Unassembled WGS sequence"/>
</dbReference>
<keyword evidence="1" id="KW-0472">Membrane</keyword>
<evidence type="ECO:0000313" key="3">
    <source>
        <dbReference type="Proteomes" id="UP000249829"/>
    </source>
</evidence>
<sequence length="149" mass="16424">MKGSGRGKRQEGMPRALTLNSTARIAIPPPSFTTLSNGFNFIKGQKRALGEISALLAPSEPWKTYFLSSLAKVELAADLHLIAIRDVLFKLLRGSKKGPRHNPRLRSLGRASMDAWRTIWPCVLILPLLLLHLHLLPAPPQASVHPQSI</sequence>
<proteinExistence type="predicted"/>
<name>A0A2V5GSV8_ASPV1</name>
<gene>
    <name evidence="2" type="ORF">BO99DRAFT_37965</name>
</gene>